<organism evidence="3">
    <name type="scientific">termite gut metagenome</name>
    <dbReference type="NCBI Taxonomy" id="433724"/>
    <lineage>
        <taxon>unclassified sequences</taxon>
        <taxon>metagenomes</taxon>
        <taxon>organismal metagenomes</taxon>
    </lineage>
</organism>
<feature type="domain" description="DUF4143" evidence="2">
    <location>
        <begin position="183"/>
        <end position="341"/>
    </location>
</feature>
<feature type="domain" description="AAA" evidence="1">
    <location>
        <begin position="28"/>
        <end position="142"/>
    </location>
</feature>
<dbReference type="SUPFAM" id="SSF52540">
    <property type="entry name" value="P-loop containing nucleoside triphosphate hydrolases"/>
    <property type="match status" value="1"/>
</dbReference>
<dbReference type="Pfam" id="PF13635">
    <property type="entry name" value="DUF4143"/>
    <property type="match status" value="1"/>
</dbReference>
<reference evidence="3" key="1">
    <citation type="submission" date="2019-03" db="EMBL/GenBank/DDBJ databases">
        <title>Single cell metagenomics reveals metabolic interactions within the superorganism composed of flagellate Streblomastix strix and complex community of Bacteroidetes bacteria on its surface.</title>
        <authorList>
            <person name="Treitli S.C."/>
            <person name="Kolisko M."/>
            <person name="Husnik F."/>
            <person name="Keeling P."/>
            <person name="Hampl V."/>
        </authorList>
    </citation>
    <scope>NUCLEOTIDE SEQUENCE</scope>
    <source>
        <strain evidence="3">STM</strain>
    </source>
</reference>
<dbReference type="InterPro" id="IPR027417">
    <property type="entry name" value="P-loop_NTPase"/>
</dbReference>
<gene>
    <name evidence="3" type="ORF">EZS27_000316</name>
</gene>
<accession>A0A5J4T1K3</accession>
<name>A0A5J4T1K3_9ZZZZ</name>
<proteinExistence type="predicted"/>
<protein>
    <recommendedName>
        <fullName evidence="4">AAA+ ATPase domain-containing protein</fullName>
    </recommendedName>
</protein>
<dbReference type="PANTHER" id="PTHR43566">
    <property type="entry name" value="CONSERVED PROTEIN"/>
    <property type="match status" value="1"/>
</dbReference>
<sequence length="398" mass="45396">MQNYINHEKRFIERGITPVIQEAANYFSVITITGPWQSGKTTLIKHLFEGLTYYSLENLDIRNFATNDPVAFLNQDAKGLILDGVQNVPELLSYIQGMVDEDSSKRFVLSGSSQFSMLKTITQSLSGRTAVFELLPMSYSEVKELADTKLLDEVLVDGFYPAIYAGKNIAGYFYPNYVKTYLERDVRDLLQVKDMIQFQTFLRLCAGRTGNLFNALDLSNEVGVAVNTIKSWLSVLQTSYIIALLPPYFENTTKRLTKTPKLYFMDTGMACYLLGIETPQQLARDKKRGDLFENFIVSEALKQRYNKGKESNLFFYRDSNQNEVDLLLKHGDRFDAVEIKSAQTYNTEFEKGLKVVEKTFENRIDSKLIIYAGAFENTTGDIKLINYKNMGVKLRAES</sequence>
<dbReference type="PANTHER" id="PTHR43566:SF2">
    <property type="entry name" value="DUF4143 DOMAIN-CONTAINING PROTEIN"/>
    <property type="match status" value="1"/>
</dbReference>
<evidence type="ECO:0000313" key="3">
    <source>
        <dbReference type="EMBL" id="KAA6352366.1"/>
    </source>
</evidence>
<dbReference type="EMBL" id="SNRY01000003">
    <property type="protein sequence ID" value="KAA6352366.1"/>
    <property type="molecule type" value="Genomic_DNA"/>
</dbReference>
<dbReference type="InterPro" id="IPR041682">
    <property type="entry name" value="AAA_14"/>
</dbReference>
<dbReference type="Pfam" id="PF13173">
    <property type="entry name" value="AAA_14"/>
    <property type="match status" value="1"/>
</dbReference>
<dbReference type="AlphaFoldDB" id="A0A5J4T1K3"/>
<evidence type="ECO:0000259" key="2">
    <source>
        <dbReference type="Pfam" id="PF13635"/>
    </source>
</evidence>
<dbReference type="InterPro" id="IPR025420">
    <property type="entry name" value="DUF4143"/>
</dbReference>
<comment type="caution">
    <text evidence="3">The sequence shown here is derived from an EMBL/GenBank/DDBJ whole genome shotgun (WGS) entry which is preliminary data.</text>
</comment>
<evidence type="ECO:0008006" key="4">
    <source>
        <dbReference type="Google" id="ProtNLM"/>
    </source>
</evidence>
<evidence type="ECO:0000259" key="1">
    <source>
        <dbReference type="Pfam" id="PF13173"/>
    </source>
</evidence>